<accession>A0A023B050</accession>
<feature type="region of interest" description="Disordered" evidence="1">
    <location>
        <begin position="313"/>
        <end position="382"/>
    </location>
</feature>
<feature type="signal peptide" evidence="2">
    <location>
        <begin position="1"/>
        <end position="17"/>
    </location>
</feature>
<feature type="compositionally biased region" description="Basic and acidic residues" evidence="1">
    <location>
        <begin position="337"/>
        <end position="348"/>
    </location>
</feature>
<evidence type="ECO:0000313" key="3">
    <source>
        <dbReference type="EMBL" id="EZG44923.1"/>
    </source>
</evidence>
<dbReference type="EMBL" id="AFNH02001054">
    <property type="protein sequence ID" value="EZG44923.1"/>
    <property type="molecule type" value="Genomic_DNA"/>
</dbReference>
<feature type="compositionally biased region" description="Basic and acidic residues" evidence="1">
    <location>
        <begin position="908"/>
        <end position="917"/>
    </location>
</feature>
<keyword evidence="3" id="KW-0812">Transmembrane</keyword>
<sequence length="991" mass="106686">MIKRVLLTLLPVIFILALTTTDLKSTLPRHLIDVDPAIFQGTGYAQQRLSRKTLLEALRHYERALERQDESVWGTAVVSPDKSSTGQSSTGQSSTGQSSTGERGERPSVGGLRIGESVLATAAGDYGAVAEGLSSEEKYTIILSGSGASGPQERSGYEQQWAQILGSVLDQPLSLPDLKAVWLKLVLTTHKDGPWNPKGRSPGAWSPRPSNSSFRDWDGRGAYGPGMAPGLAVGPASGVSWLFWSNYLNWEADVWMERQLGKTVNGVVLCGCVAYLLAAILTGMVPMPTTWSEPYPVQHEHVAVVIGRHVFNRQPPIPQSAPPAVPSTPPTAVPPPDHPDSHQERDQECDQECDQAGGQEQGGGQAPGRDRDTDPESDRDARGSCAITIADDPLVTEILEGHGALPGLSAVRRHPPANWEQKPNLPAQAAPSATWLSCLSNTFSPFYPTKVARLAKTGEAEGTEDPDVSSDGRPGDRRIGDGRSGDHTLPISSGRNRAGNSWLNHLPESDSSYGGHEGCSDDSSGSFATRGKSFVDHRRRSAPCRSVELRGQRGSDDRSCTELSSSETASARSEPAGSQPSVRWSKAEVMASLSSNPRHENPRHENPRQDSSENGVTRHHGSEQSSSWADKSKELLRSAQSRVAATGMGALAAVGSIMNRCGPRDEEPGCNPDMSPLSYLSSFGEGLQNRLFNQQGDHQQGDHQQGDHRQGVSQEGSRTAGGPSGGDDSRLLADLCAQDQDQDQGRDQDQDRNRGQDRVPEQLDPGWDLKGVGSQTSTTRVRRMKRRAAKRPTPRLQSSPILIPAPSPRFGPRYLLGRPDGRLSPGRRRLFARLGILNPTPTLESLAAPPSGRLHSDELTPELLRPDRFLPDRLRPRQKGARSQSAGLQGEGRIRTALRALGLSPGHSESDDAHHPTDLLAPNSGTDSVGGHGSARKPDSAGVRGSRLVANCRARREPFLVSPMYANTNALIERFARSTRPGSGLDLGLDP</sequence>
<feature type="compositionally biased region" description="Basic and acidic residues" evidence="1">
    <location>
        <begin position="699"/>
        <end position="710"/>
    </location>
</feature>
<feature type="compositionally biased region" description="Polar residues" evidence="1">
    <location>
        <begin position="561"/>
        <end position="582"/>
    </location>
</feature>
<dbReference type="Proteomes" id="UP000019763">
    <property type="component" value="Unassembled WGS sequence"/>
</dbReference>
<dbReference type="GeneID" id="22915048"/>
<keyword evidence="4" id="KW-1185">Reference proteome</keyword>
<keyword evidence="2" id="KW-0732">Signal</keyword>
<feature type="compositionally biased region" description="Basic and acidic residues" evidence="1">
    <location>
        <begin position="743"/>
        <end position="761"/>
    </location>
</feature>
<dbReference type="VEuPathDB" id="CryptoDB:GNI_142520"/>
<feature type="compositionally biased region" description="Pro residues" evidence="1">
    <location>
        <begin position="315"/>
        <end position="336"/>
    </location>
</feature>
<organism evidence="3 4">
    <name type="scientific">Gregarina niphandrodes</name>
    <name type="common">Septate eugregarine</name>
    <dbReference type="NCBI Taxonomy" id="110365"/>
    <lineage>
        <taxon>Eukaryota</taxon>
        <taxon>Sar</taxon>
        <taxon>Alveolata</taxon>
        <taxon>Apicomplexa</taxon>
        <taxon>Conoidasida</taxon>
        <taxon>Gregarinasina</taxon>
        <taxon>Eugregarinorida</taxon>
        <taxon>Gregarinidae</taxon>
        <taxon>Gregarina</taxon>
    </lineage>
</organism>
<feature type="compositionally biased region" description="Polar residues" evidence="1">
    <location>
        <begin position="490"/>
        <end position="503"/>
    </location>
</feature>
<feature type="region of interest" description="Disordered" evidence="1">
    <location>
        <begin position="457"/>
        <end position="640"/>
    </location>
</feature>
<feature type="compositionally biased region" description="Low complexity" evidence="1">
    <location>
        <begin position="83"/>
        <end position="101"/>
    </location>
</feature>
<evidence type="ECO:0000313" key="4">
    <source>
        <dbReference type="Proteomes" id="UP000019763"/>
    </source>
</evidence>
<comment type="caution">
    <text evidence="3">The sequence shown here is derived from an EMBL/GenBank/DDBJ whole genome shotgun (WGS) entry which is preliminary data.</text>
</comment>
<feature type="compositionally biased region" description="Basic and acidic residues" evidence="1">
    <location>
        <begin position="368"/>
        <end position="382"/>
    </location>
</feature>
<proteinExistence type="predicted"/>
<evidence type="ECO:0000256" key="2">
    <source>
        <dbReference type="SAM" id="SignalP"/>
    </source>
</evidence>
<feature type="compositionally biased region" description="Basic and acidic residues" evidence="1">
    <location>
        <begin position="597"/>
        <end position="611"/>
    </location>
</feature>
<dbReference type="AlphaFoldDB" id="A0A023B050"/>
<feature type="region of interest" description="Disordered" evidence="1">
    <location>
        <begin position="873"/>
        <end position="944"/>
    </location>
</feature>
<feature type="region of interest" description="Disordered" evidence="1">
    <location>
        <begin position="659"/>
        <end position="805"/>
    </location>
</feature>
<name>A0A023B050_GRENI</name>
<feature type="compositionally biased region" description="Basic and acidic residues" evidence="1">
    <location>
        <begin position="473"/>
        <end position="486"/>
    </location>
</feature>
<evidence type="ECO:0000256" key="1">
    <source>
        <dbReference type="SAM" id="MobiDB-lite"/>
    </source>
</evidence>
<feature type="compositionally biased region" description="Basic residues" evidence="1">
    <location>
        <begin position="780"/>
        <end position="793"/>
    </location>
</feature>
<dbReference type="RefSeq" id="XP_011132622.1">
    <property type="nucleotide sequence ID" value="XM_011134320.1"/>
</dbReference>
<reference evidence="3" key="1">
    <citation type="submission" date="2013-12" db="EMBL/GenBank/DDBJ databases">
        <authorList>
            <person name="Omoto C.K."/>
            <person name="Sibley D."/>
            <person name="Venepally P."/>
            <person name="Hadjithomas M."/>
            <person name="Karamycheva S."/>
            <person name="Brunk B."/>
            <person name="Roos D."/>
            <person name="Caler E."/>
            <person name="Lorenzi H."/>
        </authorList>
    </citation>
    <scope>NUCLEOTIDE SEQUENCE</scope>
</reference>
<feature type="region of interest" description="Disordered" evidence="1">
    <location>
        <begin position="77"/>
        <end position="112"/>
    </location>
</feature>
<feature type="compositionally biased region" description="Basic and acidic residues" evidence="1">
    <location>
        <begin position="547"/>
        <end position="560"/>
    </location>
</feature>
<gene>
    <name evidence="3" type="ORF">GNI_142520</name>
</gene>
<feature type="chain" id="PRO_5001516177" evidence="2">
    <location>
        <begin position="18"/>
        <end position="991"/>
    </location>
</feature>
<protein>
    <submittedName>
        <fullName evidence="3">Transmembrane protein</fullName>
    </submittedName>
</protein>
<keyword evidence="3" id="KW-0472">Membrane</keyword>